<sequence>MKKLIFPFLALLAGAAGAAECNLDKGQKTFANKCGICHVAAAGAAHTVGPNLYGIYGREPAKAEGFSYSEAMAAKQGAWDETRLDAFLTSPNTVVPGTAMPFQGLKSAAERQNLICYLQTLIKE</sequence>
<gene>
    <name evidence="9" type="ORF">LZ012_19215</name>
</gene>
<dbReference type="Gene3D" id="1.10.760.10">
    <property type="entry name" value="Cytochrome c-like domain"/>
    <property type="match status" value="1"/>
</dbReference>
<evidence type="ECO:0000256" key="7">
    <source>
        <dbReference type="SAM" id="SignalP"/>
    </source>
</evidence>
<keyword evidence="7" id="KW-0732">Signal</keyword>
<evidence type="ECO:0000259" key="8">
    <source>
        <dbReference type="PROSITE" id="PS51007"/>
    </source>
</evidence>
<dbReference type="Pfam" id="PF00034">
    <property type="entry name" value="Cytochrom_C"/>
    <property type="match status" value="1"/>
</dbReference>
<dbReference type="InterPro" id="IPR009056">
    <property type="entry name" value="Cyt_c-like_dom"/>
</dbReference>
<evidence type="ECO:0000256" key="6">
    <source>
        <dbReference type="PROSITE-ProRule" id="PRU00433"/>
    </source>
</evidence>
<evidence type="ECO:0000256" key="5">
    <source>
        <dbReference type="ARBA" id="ARBA00023004"/>
    </source>
</evidence>
<feature type="domain" description="Cytochrome c" evidence="8">
    <location>
        <begin position="21"/>
        <end position="122"/>
    </location>
</feature>
<name>A0ABS9K7R7_9RHOO</name>
<keyword evidence="5 6" id="KW-0408">Iron</keyword>
<protein>
    <submittedName>
        <fullName evidence="9">C-type cytochrome</fullName>
    </submittedName>
</protein>
<evidence type="ECO:0000313" key="9">
    <source>
        <dbReference type="EMBL" id="MCG2579125.1"/>
    </source>
</evidence>
<dbReference type="EMBL" id="JAKLTN010000009">
    <property type="protein sequence ID" value="MCG2579125.1"/>
    <property type="molecule type" value="Genomic_DNA"/>
</dbReference>
<comment type="caution">
    <text evidence="9">The sequence shown here is derived from an EMBL/GenBank/DDBJ whole genome shotgun (WGS) entry which is preliminary data.</text>
</comment>
<evidence type="ECO:0000313" key="10">
    <source>
        <dbReference type="Proteomes" id="UP001165384"/>
    </source>
</evidence>
<evidence type="ECO:0000256" key="1">
    <source>
        <dbReference type="ARBA" id="ARBA00022448"/>
    </source>
</evidence>
<keyword evidence="4" id="KW-0249">Electron transport</keyword>
<evidence type="ECO:0000256" key="4">
    <source>
        <dbReference type="ARBA" id="ARBA00022982"/>
    </source>
</evidence>
<feature type="chain" id="PRO_5046152655" evidence="7">
    <location>
        <begin position="19"/>
        <end position="124"/>
    </location>
</feature>
<dbReference type="InterPro" id="IPR002327">
    <property type="entry name" value="Cyt_c_1A/1B"/>
</dbReference>
<keyword evidence="3 6" id="KW-0479">Metal-binding</keyword>
<accession>A0ABS9K7R7</accession>
<feature type="signal peptide" evidence="7">
    <location>
        <begin position="1"/>
        <end position="18"/>
    </location>
</feature>
<dbReference type="PROSITE" id="PS51007">
    <property type="entry name" value="CYTC"/>
    <property type="match status" value="1"/>
</dbReference>
<dbReference type="PRINTS" id="PR00604">
    <property type="entry name" value="CYTCHRMECIAB"/>
</dbReference>
<dbReference type="SUPFAM" id="SSF46626">
    <property type="entry name" value="Cytochrome c"/>
    <property type="match status" value="1"/>
</dbReference>
<keyword evidence="2 6" id="KW-0349">Heme</keyword>
<reference evidence="9" key="1">
    <citation type="submission" date="2022-01" db="EMBL/GenBank/DDBJ databases">
        <authorList>
            <person name="Jo J.-H."/>
            <person name="Im W.-T."/>
        </authorList>
    </citation>
    <scope>NUCLEOTIDE SEQUENCE</scope>
    <source>
        <strain evidence="9">XY25</strain>
    </source>
</reference>
<dbReference type="PANTHER" id="PTHR11961">
    <property type="entry name" value="CYTOCHROME C"/>
    <property type="match status" value="1"/>
</dbReference>
<keyword evidence="1" id="KW-0813">Transport</keyword>
<dbReference type="RefSeq" id="WP_275712591.1">
    <property type="nucleotide sequence ID" value="NZ_JAKLTN010000009.1"/>
</dbReference>
<evidence type="ECO:0000256" key="3">
    <source>
        <dbReference type="ARBA" id="ARBA00022723"/>
    </source>
</evidence>
<dbReference type="InterPro" id="IPR036909">
    <property type="entry name" value="Cyt_c-like_dom_sf"/>
</dbReference>
<organism evidence="9 10">
    <name type="scientific">Dechloromonas hankyongensis</name>
    <dbReference type="NCBI Taxonomy" id="2908002"/>
    <lineage>
        <taxon>Bacteria</taxon>
        <taxon>Pseudomonadati</taxon>
        <taxon>Pseudomonadota</taxon>
        <taxon>Betaproteobacteria</taxon>
        <taxon>Rhodocyclales</taxon>
        <taxon>Azonexaceae</taxon>
        <taxon>Dechloromonas</taxon>
    </lineage>
</organism>
<dbReference type="Proteomes" id="UP001165384">
    <property type="component" value="Unassembled WGS sequence"/>
</dbReference>
<proteinExistence type="predicted"/>
<keyword evidence="10" id="KW-1185">Reference proteome</keyword>
<evidence type="ECO:0000256" key="2">
    <source>
        <dbReference type="ARBA" id="ARBA00022617"/>
    </source>
</evidence>